<gene>
    <name evidence="1" type="ORF">PYW07_007563</name>
</gene>
<proteinExistence type="predicted"/>
<evidence type="ECO:0000313" key="2">
    <source>
        <dbReference type="Proteomes" id="UP001231518"/>
    </source>
</evidence>
<sequence>MESLKGSMSDLMAHFHKRMSKFEARLPKSPNTAVSGPADVAAEYMEFKTFILQSLSCLQSQIELLASNHDALEMRGRRKMLLIHGVAEVSKEETAQVVAEVVCGKLKLEAFSAADIRRCHRMGNQANTGKPRPILVKLLDVDVRDNIWHAKTKLKGSGITLSEFLTRSRHQVFMAARERFGITNCWTKQGQIYILGPDKSRHRVVTLRELDSVGEPKLNANKPETAIVSRPPDVASRRKRAAVIAPKK</sequence>
<name>A0AAD8E180_MYTSE</name>
<dbReference type="AlphaFoldDB" id="A0AAD8E180"/>
<comment type="caution">
    <text evidence="1">The sequence shown here is derived from an EMBL/GenBank/DDBJ whole genome shotgun (WGS) entry which is preliminary data.</text>
</comment>
<dbReference type="Proteomes" id="UP001231518">
    <property type="component" value="Chromosome 2"/>
</dbReference>
<organism evidence="1 2">
    <name type="scientific">Mythimna separata</name>
    <name type="common">Oriental armyworm</name>
    <name type="synonym">Pseudaletia separata</name>
    <dbReference type="NCBI Taxonomy" id="271217"/>
    <lineage>
        <taxon>Eukaryota</taxon>
        <taxon>Metazoa</taxon>
        <taxon>Ecdysozoa</taxon>
        <taxon>Arthropoda</taxon>
        <taxon>Hexapoda</taxon>
        <taxon>Insecta</taxon>
        <taxon>Pterygota</taxon>
        <taxon>Neoptera</taxon>
        <taxon>Endopterygota</taxon>
        <taxon>Lepidoptera</taxon>
        <taxon>Glossata</taxon>
        <taxon>Ditrysia</taxon>
        <taxon>Noctuoidea</taxon>
        <taxon>Noctuidae</taxon>
        <taxon>Noctuinae</taxon>
        <taxon>Hadenini</taxon>
        <taxon>Mythimna</taxon>
    </lineage>
</organism>
<evidence type="ECO:0000313" key="1">
    <source>
        <dbReference type="EMBL" id="KAJ8735943.1"/>
    </source>
</evidence>
<accession>A0AAD8E180</accession>
<protein>
    <submittedName>
        <fullName evidence="1">Uncharacterized protein</fullName>
    </submittedName>
</protein>
<reference evidence="1" key="1">
    <citation type="submission" date="2023-03" db="EMBL/GenBank/DDBJ databases">
        <title>Chromosome-level genomes of two armyworms, Mythimna separata and Mythimna loreyi, provide insights into the biosynthesis and reception of sex pheromones.</title>
        <authorList>
            <person name="Zhao H."/>
        </authorList>
    </citation>
    <scope>NUCLEOTIDE SEQUENCE</scope>
    <source>
        <strain evidence="1">BeijingLab</strain>
        <tissue evidence="1">Pupa</tissue>
    </source>
</reference>
<dbReference type="EMBL" id="JARGEI010000002">
    <property type="protein sequence ID" value="KAJ8735943.1"/>
    <property type="molecule type" value="Genomic_DNA"/>
</dbReference>
<dbReference type="Gene3D" id="3.30.70.1820">
    <property type="entry name" value="L1 transposable element, RRM domain"/>
    <property type="match status" value="1"/>
</dbReference>
<keyword evidence="2" id="KW-1185">Reference proteome</keyword>